<evidence type="ECO:0000313" key="4">
    <source>
        <dbReference type="EMBL" id="BAU58524.2"/>
    </source>
</evidence>
<dbReference type="InterPro" id="IPR011856">
    <property type="entry name" value="tRNA_endonuc-like_dom_sf"/>
</dbReference>
<dbReference type="Proteomes" id="UP000218890">
    <property type="component" value="Chromosome"/>
</dbReference>
<dbReference type="RefSeq" id="WP_096409874.1">
    <property type="nucleotide sequence ID" value="NZ_AP017372.2"/>
</dbReference>
<dbReference type="EMBL" id="AP017372">
    <property type="protein sequence ID" value="BAU58524.2"/>
    <property type="molecule type" value="Genomic_DNA"/>
</dbReference>
<dbReference type="HAMAP" id="MF_00048">
    <property type="entry name" value="UPF0102"/>
    <property type="match status" value="1"/>
</dbReference>
<dbReference type="CDD" id="cd20736">
    <property type="entry name" value="PoNe_Nuclease"/>
    <property type="match status" value="1"/>
</dbReference>
<keyword evidence="5" id="KW-1185">Reference proteome</keyword>
<dbReference type="PANTHER" id="PTHR34039">
    <property type="entry name" value="UPF0102 PROTEIN YRAN"/>
    <property type="match status" value="1"/>
</dbReference>
<evidence type="ECO:0000256" key="3">
    <source>
        <dbReference type="SAM" id="MobiDB-lite"/>
    </source>
</evidence>
<protein>
    <recommendedName>
        <fullName evidence="2">UPF0102 protein HH1059_18350</fullName>
    </recommendedName>
</protein>
<dbReference type="GO" id="GO:0004519">
    <property type="term" value="F:endonuclease activity"/>
    <property type="evidence" value="ECO:0007669"/>
    <property type="project" value="UniProtKB-KW"/>
</dbReference>
<dbReference type="AlphaFoldDB" id="A0A0X8XCT2"/>
<sequence>MKRSPLPSLTRSANGERVPDGGKLSARLSTGEYAEKLARDFLKKQGLTTLATRFRVNRGEIDLVMADGKTTVFVEVRYRSSPAFGGAASSISRKKRQSLTRAASYWLALNPGSARFDVIAIDGEELEWIQNAFSATP</sequence>
<accession>A0A0X8XCT2</accession>
<dbReference type="GO" id="GO:0003676">
    <property type="term" value="F:nucleic acid binding"/>
    <property type="evidence" value="ECO:0007669"/>
    <property type="project" value="InterPro"/>
</dbReference>
<keyword evidence="4" id="KW-0255">Endonuclease</keyword>
<evidence type="ECO:0000313" key="5">
    <source>
        <dbReference type="Proteomes" id="UP000218890"/>
    </source>
</evidence>
<keyword evidence="4" id="KW-0540">Nuclease</keyword>
<keyword evidence="4" id="KW-0378">Hydrolase</keyword>
<dbReference type="SUPFAM" id="SSF52980">
    <property type="entry name" value="Restriction endonuclease-like"/>
    <property type="match status" value="1"/>
</dbReference>
<dbReference type="InterPro" id="IPR011335">
    <property type="entry name" value="Restrct_endonuc-II-like"/>
</dbReference>
<evidence type="ECO:0000256" key="1">
    <source>
        <dbReference type="ARBA" id="ARBA00006738"/>
    </source>
</evidence>
<proteinExistence type="inferred from homology"/>
<feature type="region of interest" description="Disordered" evidence="3">
    <location>
        <begin position="1"/>
        <end position="25"/>
    </location>
</feature>
<dbReference type="PANTHER" id="PTHR34039:SF1">
    <property type="entry name" value="UPF0102 PROTEIN YRAN"/>
    <property type="match status" value="1"/>
</dbReference>
<comment type="similarity">
    <text evidence="1 2">Belongs to the UPF0102 family.</text>
</comment>
<evidence type="ECO:0000256" key="2">
    <source>
        <dbReference type="HAMAP-Rule" id="MF_00048"/>
    </source>
</evidence>
<reference evidence="4" key="1">
    <citation type="submission" date="2016-02" db="EMBL/GenBank/DDBJ databases">
        <title>Halorhodospira halochloris DSM-1059 complete genome, version 2.</title>
        <authorList>
            <person name="Tsukatani Y."/>
        </authorList>
    </citation>
    <scope>NUCLEOTIDE SEQUENCE</scope>
    <source>
        <strain evidence="4">DSM 1059</strain>
    </source>
</reference>
<organism evidence="4 5">
    <name type="scientific">Halorhodospira halochloris</name>
    <name type="common">Ectothiorhodospira halochloris</name>
    <dbReference type="NCBI Taxonomy" id="1052"/>
    <lineage>
        <taxon>Bacteria</taxon>
        <taxon>Pseudomonadati</taxon>
        <taxon>Pseudomonadota</taxon>
        <taxon>Gammaproteobacteria</taxon>
        <taxon>Chromatiales</taxon>
        <taxon>Ectothiorhodospiraceae</taxon>
        <taxon>Halorhodospira</taxon>
    </lineage>
</organism>
<dbReference type="OrthoDB" id="9794876at2"/>
<gene>
    <name evidence="4" type="primary">yraN</name>
    <name evidence="4" type="ORF">HH1059_18350</name>
</gene>
<name>A0A0X8XCT2_HALHR</name>
<dbReference type="Gene3D" id="3.40.1350.10">
    <property type="match status" value="1"/>
</dbReference>
<dbReference type="Pfam" id="PF02021">
    <property type="entry name" value="UPF0102"/>
    <property type="match status" value="1"/>
</dbReference>
<dbReference type="NCBIfam" id="TIGR00252">
    <property type="entry name" value="YraN family protein"/>
    <property type="match status" value="1"/>
</dbReference>
<dbReference type="NCBIfam" id="NF009150">
    <property type="entry name" value="PRK12497.1-3"/>
    <property type="match status" value="1"/>
</dbReference>
<dbReference type="InterPro" id="IPR003509">
    <property type="entry name" value="UPF0102_YraN-like"/>
</dbReference>
<dbReference type="KEGG" id="hhk:HH1059_18350"/>